<keyword evidence="7 8" id="KW-0472">Membrane</keyword>
<evidence type="ECO:0000256" key="5">
    <source>
        <dbReference type="ARBA" id="ARBA00022692"/>
    </source>
</evidence>
<evidence type="ECO:0000256" key="1">
    <source>
        <dbReference type="ARBA" id="ARBA00004651"/>
    </source>
</evidence>
<feature type="transmembrane region" description="Helical" evidence="8">
    <location>
        <begin position="40"/>
        <end position="64"/>
    </location>
</feature>
<comment type="similarity">
    <text evidence="2 8">Belongs to the 4-toluene sulfonate uptake permease (TSUP) (TC 2.A.102) family.</text>
</comment>
<feature type="transmembrane region" description="Helical" evidence="8">
    <location>
        <begin position="173"/>
        <end position="196"/>
    </location>
</feature>
<feature type="transmembrane region" description="Helical" evidence="8">
    <location>
        <begin position="133"/>
        <end position="153"/>
    </location>
</feature>
<keyword evidence="6 8" id="KW-1133">Transmembrane helix</keyword>
<dbReference type="InterPro" id="IPR002781">
    <property type="entry name" value="TM_pro_TauE-like"/>
</dbReference>
<comment type="caution">
    <text evidence="9">The sequence shown here is derived from an EMBL/GenBank/DDBJ whole genome shotgun (WGS) entry which is preliminary data.</text>
</comment>
<evidence type="ECO:0000256" key="7">
    <source>
        <dbReference type="ARBA" id="ARBA00023136"/>
    </source>
</evidence>
<name>A0A069PNV2_9BURK</name>
<evidence type="ECO:0000256" key="8">
    <source>
        <dbReference type="RuleBase" id="RU363041"/>
    </source>
</evidence>
<dbReference type="EMBL" id="JFHC01000020">
    <property type="protein sequence ID" value="KDR42112.1"/>
    <property type="molecule type" value="Genomic_DNA"/>
</dbReference>
<evidence type="ECO:0000256" key="4">
    <source>
        <dbReference type="ARBA" id="ARBA00022475"/>
    </source>
</evidence>
<evidence type="ECO:0000256" key="3">
    <source>
        <dbReference type="ARBA" id="ARBA00022448"/>
    </source>
</evidence>
<feature type="transmembrane region" description="Helical" evidence="8">
    <location>
        <begin position="76"/>
        <end position="95"/>
    </location>
</feature>
<dbReference type="PANTHER" id="PTHR30269">
    <property type="entry name" value="TRANSMEMBRANE PROTEIN YFCA"/>
    <property type="match status" value="1"/>
</dbReference>
<evidence type="ECO:0000313" key="10">
    <source>
        <dbReference type="Proteomes" id="UP000027466"/>
    </source>
</evidence>
<evidence type="ECO:0000256" key="6">
    <source>
        <dbReference type="ARBA" id="ARBA00022989"/>
    </source>
</evidence>
<evidence type="ECO:0000313" key="9">
    <source>
        <dbReference type="EMBL" id="KDR42112.1"/>
    </source>
</evidence>
<keyword evidence="3" id="KW-0813">Transport</keyword>
<dbReference type="RefSeq" id="WP_035934180.1">
    <property type="nucleotide sequence ID" value="NZ_CADFFX010000002.1"/>
</dbReference>
<gene>
    <name evidence="9" type="ORF">BG61_13325</name>
</gene>
<dbReference type="Pfam" id="PF01925">
    <property type="entry name" value="TauE"/>
    <property type="match status" value="1"/>
</dbReference>
<proteinExistence type="inferred from homology"/>
<feature type="transmembrane region" description="Helical" evidence="8">
    <location>
        <begin position="231"/>
        <end position="248"/>
    </location>
</feature>
<organism evidence="9 10">
    <name type="scientific">Caballeronia glathei</name>
    <dbReference type="NCBI Taxonomy" id="60547"/>
    <lineage>
        <taxon>Bacteria</taxon>
        <taxon>Pseudomonadati</taxon>
        <taxon>Pseudomonadota</taxon>
        <taxon>Betaproteobacteria</taxon>
        <taxon>Burkholderiales</taxon>
        <taxon>Burkholderiaceae</taxon>
        <taxon>Caballeronia</taxon>
    </lineage>
</organism>
<dbReference type="AlphaFoldDB" id="A0A069PNV2"/>
<dbReference type="InterPro" id="IPR052017">
    <property type="entry name" value="TSUP"/>
</dbReference>
<keyword evidence="10" id="KW-1185">Reference proteome</keyword>
<dbReference type="GO" id="GO:0005886">
    <property type="term" value="C:plasma membrane"/>
    <property type="evidence" value="ECO:0007669"/>
    <property type="project" value="UniProtKB-SubCell"/>
</dbReference>
<keyword evidence="4 8" id="KW-1003">Cell membrane</keyword>
<dbReference type="PANTHER" id="PTHR30269:SF32">
    <property type="entry name" value="MEMBRANE TRANSPORTER PROTEIN-RELATED"/>
    <property type="match status" value="1"/>
</dbReference>
<dbReference type="Proteomes" id="UP000027466">
    <property type="component" value="Unassembled WGS sequence"/>
</dbReference>
<keyword evidence="5 8" id="KW-0812">Transmembrane</keyword>
<protein>
    <recommendedName>
        <fullName evidence="8">Probable membrane transporter protein</fullName>
    </recommendedName>
</protein>
<feature type="transmembrane region" description="Helical" evidence="8">
    <location>
        <begin position="101"/>
        <end position="121"/>
    </location>
</feature>
<accession>A0A069PNV2</accession>
<reference evidence="9 10" key="1">
    <citation type="submission" date="2014-03" db="EMBL/GenBank/DDBJ databases">
        <title>Draft Genome Sequences of Four Burkholderia Strains.</title>
        <authorList>
            <person name="Liu X.Y."/>
            <person name="Li C.X."/>
            <person name="Xu J.H."/>
        </authorList>
    </citation>
    <scope>NUCLEOTIDE SEQUENCE [LARGE SCALE GENOMIC DNA]</scope>
    <source>
        <strain evidence="9 10">DSM 50014</strain>
    </source>
</reference>
<evidence type="ECO:0000256" key="2">
    <source>
        <dbReference type="ARBA" id="ARBA00009142"/>
    </source>
</evidence>
<dbReference type="STRING" id="60547.GCA_000751215_03747"/>
<sequence length="249" mass="26248">MTYPAAFRIAIVSLTFLLAGTVKGVTGMGLPTVAMGVLGAFMLPAEAAALLILPSFITNAWQLLAGPRLLVLFRRFWPMIAGIACGTMLAASLMTGSKTHWAVLGLGTVLTLYAASGLLAWRFTVPARHEHRLSPLIGVVTGLITGGTGVAVVPAAPYLQSLDLKKEDLVQALGMSFTVSTIALATGLAHAGAFAIGDVRDSLLAVVPALAGMWIGQRIRGRISPASFRRWFFLCLLALGLQLIVRQIV</sequence>
<comment type="subcellular location">
    <subcellularLocation>
        <location evidence="1 8">Cell membrane</location>
        <topology evidence="1 8">Multi-pass membrane protein</topology>
    </subcellularLocation>
</comment>